<protein>
    <recommendedName>
        <fullName evidence="5">Lipoprotein</fullName>
    </recommendedName>
</protein>
<dbReference type="AlphaFoldDB" id="A0A0K1Q3U4"/>
<dbReference type="Proteomes" id="UP000064967">
    <property type="component" value="Chromosome"/>
</dbReference>
<dbReference type="RefSeq" id="WP_146651791.1">
    <property type="nucleotide sequence ID" value="NZ_CP012333.1"/>
</dbReference>
<evidence type="ECO:0000256" key="1">
    <source>
        <dbReference type="SAM" id="MobiDB-lite"/>
    </source>
</evidence>
<feature type="compositionally biased region" description="Polar residues" evidence="1">
    <location>
        <begin position="39"/>
        <end position="48"/>
    </location>
</feature>
<accession>A0A0K1Q3U4</accession>
<feature type="chain" id="PRO_5005466760" description="Lipoprotein" evidence="2">
    <location>
        <begin position="26"/>
        <end position="204"/>
    </location>
</feature>
<organism evidence="3 4">
    <name type="scientific">Labilithrix luteola</name>
    <dbReference type="NCBI Taxonomy" id="1391654"/>
    <lineage>
        <taxon>Bacteria</taxon>
        <taxon>Pseudomonadati</taxon>
        <taxon>Myxococcota</taxon>
        <taxon>Polyangia</taxon>
        <taxon>Polyangiales</taxon>
        <taxon>Labilitrichaceae</taxon>
        <taxon>Labilithrix</taxon>
    </lineage>
</organism>
<evidence type="ECO:0000313" key="3">
    <source>
        <dbReference type="EMBL" id="AKV00506.1"/>
    </source>
</evidence>
<feature type="compositionally biased region" description="Low complexity" evidence="1">
    <location>
        <begin position="60"/>
        <end position="70"/>
    </location>
</feature>
<reference evidence="3 4" key="1">
    <citation type="submission" date="2015-08" db="EMBL/GenBank/DDBJ databases">
        <authorList>
            <person name="Babu N.S."/>
            <person name="Beckwith C.J."/>
            <person name="Beseler K.G."/>
            <person name="Brison A."/>
            <person name="Carone J.V."/>
            <person name="Caskin T.P."/>
            <person name="Diamond M."/>
            <person name="Durham M.E."/>
            <person name="Foxe J.M."/>
            <person name="Go M."/>
            <person name="Henderson B.A."/>
            <person name="Jones I.B."/>
            <person name="McGettigan J.A."/>
            <person name="Micheletti S.J."/>
            <person name="Nasrallah M.E."/>
            <person name="Ortiz D."/>
            <person name="Piller C.R."/>
            <person name="Privatt S.R."/>
            <person name="Schneider S.L."/>
            <person name="Sharp S."/>
            <person name="Smith T.C."/>
            <person name="Stanton J.D."/>
            <person name="Ullery H.E."/>
            <person name="Wilson R.J."/>
            <person name="Serrano M.G."/>
            <person name="Buck G."/>
            <person name="Lee V."/>
            <person name="Wang Y."/>
            <person name="Carvalho R."/>
            <person name="Voegtly L."/>
            <person name="Shi R."/>
            <person name="Duckworth R."/>
            <person name="Johnson A."/>
            <person name="Loviza R."/>
            <person name="Walstead R."/>
            <person name="Shah Z."/>
            <person name="Kiflezghi M."/>
            <person name="Wade K."/>
            <person name="Ball S.L."/>
            <person name="Bradley K.W."/>
            <person name="Asai D.J."/>
            <person name="Bowman C.A."/>
            <person name="Russell D.A."/>
            <person name="Pope W.H."/>
            <person name="Jacobs-Sera D."/>
            <person name="Hendrix R.W."/>
            <person name="Hatfull G.F."/>
        </authorList>
    </citation>
    <scope>NUCLEOTIDE SEQUENCE [LARGE SCALE GENOMIC DNA]</scope>
    <source>
        <strain evidence="3 4">DSM 27648</strain>
    </source>
</reference>
<evidence type="ECO:0008006" key="5">
    <source>
        <dbReference type="Google" id="ProtNLM"/>
    </source>
</evidence>
<dbReference type="KEGG" id="llu:AKJ09_07169"/>
<dbReference type="STRING" id="1391654.AKJ09_07169"/>
<evidence type="ECO:0000313" key="4">
    <source>
        <dbReference type="Proteomes" id="UP000064967"/>
    </source>
</evidence>
<dbReference type="OrthoDB" id="5538698at2"/>
<sequence length="204" mass="20726">MVTTRFGWRSALVCLPLLACTSSESNGSSVTDAGATNGEDASTPSTDSGAKPDASEPIKDAGASDAGASDGEAEAPMTCTGSGELAITGKYVEADGTQHWLTKTATATTYVRVPSGAADNTRPPTLWKITRVCSNEKAFLVASPTGTFARVEWMQDTKGLSLCVAATEMADENAALSAPKSAPITATGCKGAAWALVTTKAGAK</sequence>
<dbReference type="EMBL" id="CP012333">
    <property type="protein sequence ID" value="AKV00506.1"/>
    <property type="molecule type" value="Genomic_DNA"/>
</dbReference>
<feature type="compositionally biased region" description="Polar residues" evidence="1">
    <location>
        <begin position="22"/>
        <end position="31"/>
    </location>
</feature>
<keyword evidence="2" id="KW-0732">Signal</keyword>
<keyword evidence="4" id="KW-1185">Reference proteome</keyword>
<feature type="region of interest" description="Disordered" evidence="1">
    <location>
        <begin position="22"/>
        <end position="79"/>
    </location>
</feature>
<proteinExistence type="predicted"/>
<name>A0A0K1Q3U4_9BACT</name>
<evidence type="ECO:0000256" key="2">
    <source>
        <dbReference type="SAM" id="SignalP"/>
    </source>
</evidence>
<feature type="signal peptide" evidence="2">
    <location>
        <begin position="1"/>
        <end position="25"/>
    </location>
</feature>
<gene>
    <name evidence="3" type="ORF">AKJ09_07169</name>
</gene>